<dbReference type="EMBL" id="MU266364">
    <property type="protein sequence ID" value="KAH7927563.1"/>
    <property type="molecule type" value="Genomic_DNA"/>
</dbReference>
<comment type="caution">
    <text evidence="1">The sequence shown here is derived from an EMBL/GenBank/DDBJ whole genome shotgun (WGS) entry which is preliminary data.</text>
</comment>
<evidence type="ECO:0000313" key="2">
    <source>
        <dbReference type="Proteomes" id="UP000790709"/>
    </source>
</evidence>
<accession>A0ACB8BSI9</accession>
<organism evidence="1 2">
    <name type="scientific">Leucogyrophana mollusca</name>
    <dbReference type="NCBI Taxonomy" id="85980"/>
    <lineage>
        <taxon>Eukaryota</taxon>
        <taxon>Fungi</taxon>
        <taxon>Dikarya</taxon>
        <taxon>Basidiomycota</taxon>
        <taxon>Agaricomycotina</taxon>
        <taxon>Agaricomycetes</taxon>
        <taxon>Agaricomycetidae</taxon>
        <taxon>Boletales</taxon>
        <taxon>Boletales incertae sedis</taxon>
        <taxon>Leucogyrophana</taxon>
    </lineage>
</organism>
<keyword evidence="2" id="KW-1185">Reference proteome</keyword>
<sequence>MGVTVGKPRNLKVPRGRISHAASVVGDNALVFPSTRANELTIPVVCVAPSEVASLDRPFVRWRKSLLILIFFTSIPTAYRTLQSLISVPRIQRTPPFLDSVQTIFLCLYLIISLLNPFSSSRLSRIMLLFYLMSSIGTEIPSPPRWSVLPNN</sequence>
<protein>
    <submittedName>
        <fullName evidence="1">Uncharacterized protein</fullName>
    </submittedName>
</protein>
<dbReference type="Proteomes" id="UP000790709">
    <property type="component" value="Unassembled WGS sequence"/>
</dbReference>
<gene>
    <name evidence="1" type="ORF">BV22DRAFT_265797</name>
</gene>
<name>A0ACB8BSI9_9AGAM</name>
<proteinExistence type="predicted"/>
<reference evidence="1" key="1">
    <citation type="journal article" date="2021" name="New Phytol.">
        <title>Evolutionary innovations through gain and loss of genes in the ectomycorrhizal Boletales.</title>
        <authorList>
            <person name="Wu G."/>
            <person name="Miyauchi S."/>
            <person name="Morin E."/>
            <person name="Kuo A."/>
            <person name="Drula E."/>
            <person name="Varga T."/>
            <person name="Kohler A."/>
            <person name="Feng B."/>
            <person name="Cao Y."/>
            <person name="Lipzen A."/>
            <person name="Daum C."/>
            <person name="Hundley H."/>
            <person name="Pangilinan J."/>
            <person name="Johnson J."/>
            <person name="Barry K."/>
            <person name="LaButti K."/>
            <person name="Ng V."/>
            <person name="Ahrendt S."/>
            <person name="Min B."/>
            <person name="Choi I.G."/>
            <person name="Park H."/>
            <person name="Plett J.M."/>
            <person name="Magnuson J."/>
            <person name="Spatafora J.W."/>
            <person name="Nagy L.G."/>
            <person name="Henrissat B."/>
            <person name="Grigoriev I.V."/>
            <person name="Yang Z.L."/>
            <person name="Xu J."/>
            <person name="Martin F.M."/>
        </authorList>
    </citation>
    <scope>NUCLEOTIDE SEQUENCE</scope>
    <source>
        <strain evidence="1">KUC20120723A-06</strain>
    </source>
</reference>
<evidence type="ECO:0000313" key="1">
    <source>
        <dbReference type="EMBL" id="KAH7927563.1"/>
    </source>
</evidence>